<feature type="compositionally biased region" description="Polar residues" evidence="1">
    <location>
        <begin position="209"/>
        <end position="244"/>
    </location>
</feature>
<organism evidence="2 3">
    <name type="scientific">Pseudomonas azotoformans</name>
    <dbReference type="NCBI Taxonomy" id="47878"/>
    <lineage>
        <taxon>Bacteria</taxon>
        <taxon>Pseudomonadati</taxon>
        <taxon>Pseudomonadota</taxon>
        <taxon>Gammaproteobacteria</taxon>
        <taxon>Pseudomonadales</taxon>
        <taxon>Pseudomonadaceae</taxon>
        <taxon>Pseudomonas</taxon>
    </lineage>
</organism>
<feature type="compositionally biased region" description="Low complexity" evidence="1">
    <location>
        <begin position="134"/>
        <end position="145"/>
    </location>
</feature>
<comment type="caution">
    <text evidence="2">The sequence shown here is derived from an EMBL/GenBank/DDBJ whole genome shotgun (WGS) entry which is preliminary data.</text>
</comment>
<proteinExistence type="predicted"/>
<dbReference type="Gene3D" id="1.20.5.1700">
    <property type="match status" value="2"/>
</dbReference>
<feature type="compositionally biased region" description="Polar residues" evidence="1">
    <location>
        <begin position="147"/>
        <end position="160"/>
    </location>
</feature>
<evidence type="ECO:0000313" key="2">
    <source>
        <dbReference type="EMBL" id="ONH48339.1"/>
    </source>
</evidence>
<gene>
    <name evidence="2" type="ORF">BLL37_02975</name>
</gene>
<dbReference type="GeneID" id="57375285"/>
<evidence type="ECO:0000313" key="3">
    <source>
        <dbReference type="Proteomes" id="UP000188559"/>
    </source>
</evidence>
<feature type="compositionally biased region" description="Polar residues" evidence="1">
    <location>
        <begin position="32"/>
        <end position="56"/>
    </location>
</feature>
<dbReference type="EMBL" id="MNPV01000001">
    <property type="protein sequence ID" value="ONH48339.1"/>
    <property type="molecule type" value="Genomic_DNA"/>
</dbReference>
<dbReference type="RefSeq" id="WP_071493884.1">
    <property type="nucleotide sequence ID" value="NZ_LT629702.1"/>
</dbReference>
<name>A0A1V2JSK2_PSEAZ</name>
<protein>
    <submittedName>
        <fullName evidence="2">Uncharacterized protein</fullName>
    </submittedName>
</protein>
<feature type="region of interest" description="Disordered" evidence="1">
    <location>
        <begin position="1"/>
        <end position="80"/>
    </location>
</feature>
<feature type="region of interest" description="Disordered" evidence="1">
    <location>
        <begin position="204"/>
        <end position="253"/>
    </location>
</feature>
<sequence length="295" mass="32060">MTSVNYQQYAPYHANYEMSPKPAPTRYEDSAEAQTSPSNQSDPTAPRQSMSTQQRGRFSAHSGMVNSPAPATQTDPGRLEQLSKENKQLRERLEQLVAQFSPLILKLQKQVDDLQEKLDKNGESAKGDSPPAPDASSGCGSSASSEVKAQSENAPVSEPQVPQNFEQISAENKQLHDTVEPLQTQFNTFVTRLQEQIQALNKKLAESGTPPSQVAPQASGAQGSTPSYSSAAANAPDTNNVSSSEESHIDTLLRENEQLRAHLDQIIADFENTRKQLQQQIEALNQSAQAQAGTS</sequence>
<feature type="region of interest" description="Disordered" evidence="1">
    <location>
        <begin position="120"/>
        <end position="160"/>
    </location>
</feature>
<keyword evidence="3" id="KW-1185">Reference proteome</keyword>
<accession>A0A1V2JSK2</accession>
<reference evidence="2 3" key="1">
    <citation type="submission" date="2016-10" db="EMBL/GenBank/DDBJ databases">
        <title>Pseudomonas lactis sp. nov. and Pseudomonas paralactis sp. nov., isolated from bovine raw milk.</title>
        <authorList>
            <person name="Von Neubeck M."/>
            <person name="Huptas C."/>
            <person name="Glueck C."/>
            <person name="Krewinkel M."/>
            <person name="Stoeckel M."/>
            <person name="Stressler T."/>
            <person name="Fischer L."/>
            <person name="Hinrichs J."/>
            <person name="Scherer S."/>
            <person name="Wenning M."/>
        </authorList>
    </citation>
    <scope>NUCLEOTIDE SEQUENCE [LARGE SCALE GENOMIC DNA]</scope>
    <source>
        <strain evidence="2 3">DSM 18862</strain>
    </source>
</reference>
<dbReference type="Proteomes" id="UP000188559">
    <property type="component" value="Unassembled WGS sequence"/>
</dbReference>
<dbReference type="OrthoDB" id="7032986at2"/>
<dbReference type="AlphaFoldDB" id="A0A1V2JSK2"/>
<evidence type="ECO:0000256" key="1">
    <source>
        <dbReference type="SAM" id="MobiDB-lite"/>
    </source>
</evidence>